<dbReference type="Gene3D" id="3.40.50.720">
    <property type="entry name" value="NAD(P)-binding Rossmann-like Domain"/>
    <property type="match status" value="1"/>
</dbReference>
<dbReference type="InterPro" id="IPR036291">
    <property type="entry name" value="NAD(P)-bd_dom_sf"/>
</dbReference>
<dbReference type="InterPro" id="IPR051604">
    <property type="entry name" value="Ergot_Alk_Oxidoreductase"/>
</dbReference>
<dbReference type="Proteomes" id="UP001589887">
    <property type="component" value="Unassembled WGS sequence"/>
</dbReference>
<accession>A0ABV6TIQ6</accession>
<name>A0ABV6TIQ6_9ACTN</name>
<dbReference type="InterPro" id="IPR016040">
    <property type="entry name" value="NAD(P)-bd_dom"/>
</dbReference>
<dbReference type="SUPFAM" id="SSF51735">
    <property type="entry name" value="NAD(P)-binding Rossmann-fold domains"/>
    <property type="match status" value="1"/>
</dbReference>
<proteinExistence type="predicted"/>
<dbReference type="RefSeq" id="WP_394320589.1">
    <property type="nucleotide sequence ID" value="NZ_JBHMQV010000009.1"/>
</dbReference>
<protein>
    <submittedName>
        <fullName evidence="2">SDR family oxidoreductase</fullName>
    </submittedName>
</protein>
<dbReference type="PANTHER" id="PTHR43162">
    <property type="match status" value="1"/>
</dbReference>
<dbReference type="PANTHER" id="PTHR43162:SF1">
    <property type="entry name" value="PRESTALK A DIFFERENTIATION PROTEIN A"/>
    <property type="match status" value="1"/>
</dbReference>
<evidence type="ECO:0000313" key="2">
    <source>
        <dbReference type="EMBL" id="MFC0845669.1"/>
    </source>
</evidence>
<comment type="caution">
    <text evidence="2">The sequence shown here is derived from an EMBL/GenBank/DDBJ whole genome shotgun (WGS) entry which is preliminary data.</text>
</comment>
<gene>
    <name evidence="2" type="ORF">ACFH04_18400</name>
</gene>
<feature type="domain" description="NAD(P)-binding" evidence="1">
    <location>
        <begin position="9"/>
        <end position="138"/>
    </location>
</feature>
<organism evidence="2 3">
    <name type="scientific">Streptomyces noboritoensis</name>
    <dbReference type="NCBI Taxonomy" id="67337"/>
    <lineage>
        <taxon>Bacteria</taxon>
        <taxon>Bacillati</taxon>
        <taxon>Actinomycetota</taxon>
        <taxon>Actinomycetes</taxon>
        <taxon>Kitasatosporales</taxon>
        <taxon>Streptomycetaceae</taxon>
        <taxon>Streptomyces</taxon>
    </lineage>
</organism>
<sequence>MTSPILVTGGTGTLGRLVVSRLRDAGVDVRVLSRKSRPAENGIAYVTGDLAKDQGIGPAVEGVRALVHCASDKKGDADATRNLVRAAKEAGVAHVVYISIVGVEDVSFGYFKSKLESERVVTESGLPWTLLRVTQFYDFILDGAAKARKLPLVPVPSGFRVQPIDPEEVAVRLAELALDKPAGRVRDLVGPQATDAVAMIRAYLKAVHKGSPVVPVWMPGIGKIRNGGLLPKGPRDGYDTARVTWEEFLATKLA</sequence>
<dbReference type="Pfam" id="PF13460">
    <property type="entry name" value="NAD_binding_10"/>
    <property type="match status" value="1"/>
</dbReference>
<keyword evidence="3" id="KW-1185">Reference proteome</keyword>
<evidence type="ECO:0000259" key="1">
    <source>
        <dbReference type="Pfam" id="PF13460"/>
    </source>
</evidence>
<evidence type="ECO:0000313" key="3">
    <source>
        <dbReference type="Proteomes" id="UP001589887"/>
    </source>
</evidence>
<dbReference type="EMBL" id="JBHMQV010000009">
    <property type="protein sequence ID" value="MFC0845669.1"/>
    <property type="molecule type" value="Genomic_DNA"/>
</dbReference>
<reference evidence="2 3" key="1">
    <citation type="submission" date="2024-09" db="EMBL/GenBank/DDBJ databases">
        <authorList>
            <person name="Sun Q."/>
            <person name="Mori K."/>
        </authorList>
    </citation>
    <scope>NUCLEOTIDE SEQUENCE [LARGE SCALE GENOMIC DNA]</scope>
    <source>
        <strain evidence="2 3">JCM 4557</strain>
    </source>
</reference>